<reference evidence="3 4" key="1">
    <citation type="journal article" date="2024" name="Nat. Commun.">
        <title>Phylogenomics reveals the evolutionary origins of lichenization in chlorophyte algae.</title>
        <authorList>
            <person name="Puginier C."/>
            <person name="Libourel C."/>
            <person name="Otte J."/>
            <person name="Skaloud P."/>
            <person name="Haon M."/>
            <person name="Grisel S."/>
            <person name="Petersen M."/>
            <person name="Berrin J.G."/>
            <person name="Delaux P.M."/>
            <person name="Dal Grande F."/>
            <person name="Keller J."/>
        </authorList>
    </citation>
    <scope>NUCLEOTIDE SEQUENCE [LARGE SCALE GENOMIC DNA]</scope>
    <source>
        <strain evidence="3 4">SAG 2523</strain>
    </source>
</reference>
<dbReference type="InterPro" id="IPR010621">
    <property type="entry name" value="DUF1214"/>
</dbReference>
<dbReference type="Pfam" id="PF06742">
    <property type="entry name" value="DUF1214"/>
    <property type="match status" value="1"/>
</dbReference>
<dbReference type="InterPro" id="IPR010679">
    <property type="entry name" value="DUF1254"/>
</dbReference>
<keyword evidence="4" id="KW-1185">Reference proteome</keyword>
<evidence type="ECO:0000313" key="3">
    <source>
        <dbReference type="EMBL" id="KAK9848666.1"/>
    </source>
</evidence>
<gene>
    <name evidence="3" type="ORF">WJX84_002131</name>
</gene>
<feature type="domain" description="DUF1214" evidence="1">
    <location>
        <begin position="389"/>
        <end position="503"/>
    </location>
</feature>
<name>A0AAW1SNY1_9CHLO</name>
<accession>A0AAW1SNY1</accession>
<dbReference type="Pfam" id="PF06863">
    <property type="entry name" value="DUF1254"/>
    <property type="match status" value="1"/>
</dbReference>
<dbReference type="PANTHER" id="PTHR36509">
    <property type="entry name" value="BLL3101 PROTEIN"/>
    <property type="match status" value="1"/>
</dbReference>
<evidence type="ECO:0000259" key="1">
    <source>
        <dbReference type="Pfam" id="PF06742"/>
    </source>
</evidence>
<organism evidence="3 4">
    <name type="scientific">Apatococcus fuscideae</name>
    <dbReference type="NCBI Taxonomy" id="2026836"/>
    <lineage>
        <taxon>Eukaryota</taxon>
        <taxon>Viridiplantae</taxon>
        <taxon>Chlorophyta</taxon>
        <taxon>core chlorophytes</taxon>
        <taxon>Trebouxiophyceae</taxon>
        <taxon>Chlorellales</taxon>
        <taxon>Chlorellaceae</taxon>
        <taxon>Apatococcus</taxon>
    </lineage>
</organism>
<feature type="domain" description="DUF1254" evidence="2">
    <location>
        <begin position="107"/>
        <end position="242"/>
    </location>
</feature>
<protein>
    <recommendedName>
        <fullName evidence="5">DUF1254 domain-containing protein</fullName>
    </recommendedName>
</protein>
<dbReference type="PANTHER" id="PTHR36509:SF2">
    <property type="entry name" value="BLL3101 PROTEIN"/>
    <property type="match status" value="1"/>
</dbReference>
<proteinExistence type="predicted"/>
<dbReference type="AlphaFoldDB" id="A0AAW1SNY1"/>
<comment type="caution">
    <text evidence="3">The sequence shown here is derived from an EMBL/GenBank/DDBJ whole genome shotgun (WGS) entry which is preliminary data.</text>
</comment>
<dbReference type="Gene3D" id="2.60.120.600">
    <property type="entry name" value="Domain of unknown function DUF1214, C-terminal domain"/>
    <property type="match status" value="1"/>
</dbReference>
<sequence>MHMSSEASAPVDAQAPAPSVSPAAVWTNTSGSLGRLCSSQAGLQAALQGAVSNQDSAGVGVAIPASLSSAASLQDVAQIAFQYIVTYAMPLYSKSMAGNSANGTQINSFYSSNDHLANYNDTGGVTPNHDTLYNLAFLDLSQGPQIITVPQFDTPRRYWIVPFADAYYNIYGAVGAHFNSSSGQYLVVGRSGSRTASYPGFTSDRIFFSPTDINWMIGRVLVLNDTDTPAAYAFSLQYRVSPYHPLLNATLNATSKTQIISRSVNGSGYGIYKNTVGFLDGFTQQPAQWFNASLQFYLTDPPVNGSSPDQVATLQNLIQNASDPSTNSAFQLGAQVAKKCILRTNVGFVASTGWTFHNASGVYDRASGTDYLDRAQDAQFIPTPLPPSEVIYFLLSTDSQNQTLDASKGENYTITFNLPVPASIFWSLTIYNSSNLLLFKNPIDRYNINDRSQRLVYTGTNNNTLQVFISASQPTVGTAQYSNWLPAPPDAGFQFILRTYGPPDYAIQGQYAPPAVVKVDSAASVTPLSVAGRKFV</sequence>
<dbReference type="InterPro" id="IPR037050">
    <property type="entry name" value="DUF1254_sf"/>
</dbReference>
<dbReference type="SUPFAM" id="SSF160935">
    <property type="entry name" value="VPA0735-like"/>
    <property type="match status" value="1"/>
</dbReference>
<evidence type="ECO:0000259" key="2">
    <source>
        <dbReference type="Pfam" id="PF06863"/>
    </source>
</evidence>
<dbReference type="EMBL" id="JALJOV010001386">
    <property type="protein sequence ID" value="KAK9848666.1"/>
    <property type="molecule type" value="Genomic_DNA"/>
</dbReference>
<dbReference type="Proteomes" id="UP001485043">
    <property type="component" value="Unassembled WGS sequence"/>
</dbReference>
<evidence type="ECO:0008006" key="5">
    <source>
        <dbReference type="Google" id="ProtNLM"/>
    </source>
</evidence>
<dbReference type="Gene3D" id="2.60.40.1610">
    <property type="entry name" value="Domain of unknown function DUF1254"/>
    <property type="match status" value="1"/>
</dbReference>
<evidence type="ECO:0000313" key="4">
    <source>
        <dbReference type="Proteomes" id="UP001485043"/>
    </source>
</evidence>
<dbReference type="InterPro" id="IPR037049">
    <property type="entry name" value="DUF1214_C_sf"/>
</dbReference>